<feature type="compositionally biased region" description="Gly residues" evidence="1">
    <location>
        <begin position="80"/>
        <end position="95"/>
    </location>
</feature>
<reference evidence="3" key="1">
    <citation type="submission" date="2013-01" db="EMBL/GenBank/DDBJ databases">
        <title>Draft Genome Sequence of a Mulberry Tree, Morus notabilis C.K. Schneid.</title>
        <authorList>
            <person name="He N."/>
            <person name="Zhao S."/>
        </authorList>
    </citation>
    <scope>NUCLEOTIDE SEQUENCE</scope>
</reference>
<accession>W9SD30</accession>
<evidence type="ECO:0000256" key="1">
    <source>
        <dbReference type="SAM" id="MobiDB-lite"/>
    </source>
</evidence>
<organism evidence="2 3">
    <name type="scientific">Morus notabilis</name>
    <dbReference type="NCBI Taxonomy" id="981085"/>
    <lineage>
        <taxon>Eukaryota</taxon>
        <taxon>Viridiplantae</taxon>
        <taxon>Streptophyta</taxon>
        <taxon>Embryophyta</taxon>
        <taxon>Tracheophyta</taxon>
        <taxon>Spermatophyta</taxon>
        <taxon>Magnoliopsida</taxon>
        <taxon>eudicotyledons</taxon>
        <taxon>Gunneridae</taxon>
        <taxon>Pentapetalae</taxon>
        <taxon>rosids</taxon>
        <taxon>fabids</taxon>
        <taxon>Rosales</taxon>
        <taxon>Moraceae</taxon>
        <taxon>Moreae</taxon>
        <taxon>Morus</taxon>
    </lineage>
</organism>
<proteinExistence type="predicted"/>
<feature type="compositionally biased region" description="Basic residues" evidence="1">
    <location>
        <begin position="64"/>
        <end position="75"/>
    </location>
</feature>
<sequence length="95" mass="10888">MQKKLAHQKKCSYRKLSKRNTDCETLRRGRRPPSSVRYSTMEIRDFDSFLGKFREKIKETKKYGKWKKNRKRNRRNGGAVDDGGCCGGGGGDEGG</sequence>
<evidence type="ECO:0000313" key="3">
    <source>
        <dbReference type="Proteomes" id="UP000030645"/>
    </source>
</evidence>
<gene>
    <name evidence="2" type="ORF">L484_016030</name>
</gene>
<feature type="region of interest" description="Disordered" evidence="1">
    <location>
        <begin position="64"/>
        <end position="95"/>
    </location>
</feature>
<dbReference type="EMBL" id="KE345314">
    <property type="protein sequence ID" value="EXC00964.1"/>
    <property type="molecule type" value="Genomic_DNA"/>
</dbReference>
<keyword evidence="3" id="KW-1185">Reference proteome</keyword>
<dbReference type="AlphaFoldDB" id="W9SD30"/>
<name>W9SD30_9ROSA</name>
<dbReference type="Proteomes" id="UP000030645">
    <property type="component" value="Unassembled WGS sequence"/>
</dbReference>
<evidence type="ECO:0000313" key="2">
    <source>
        <dbReference type="EMBL" id="EXC00964.1"/>
    </source>
</evidence>
<protein>
    <submittedName>
        <fullName evidence="2">Uncharacterized protein</fullName>
    </submittedName>
</protein>